<organism evidence="5 6">
    <name type="scientific">Clostridium carboxidivorans P7</name>
    <dbReference type="NCBI Taxonomy" id="536227"/>
    <lineage>
        <taxon>Bacteria</taxon>
        <taxon>Bacillati</taxon>
        <taxon>Bacillota</taxon>
        <taxon>Clostridia</taxon>
        <taxon>Eubacteriales</taxon>
        <taxon>Clostridiaceae</taxon>
        <taxon>Clostridium</taxon>
    </lineage>
</organism>
<proteinExistence type="predicted"/>
<feature type="domain" description="Zinc finger CHC2-type" evidence="4">
    <location>
        <begin position="36"/>
        <end position="88"/>
    </location>
</feature>
<evidence type="ECO:0000259" key="4">
    <source>
        <dbReference type="SMART" id="SM00400"/>
    </source>
</evidence>
<comment type="caution">
    <text evidence="5">The sequence shown here is derived from an EMBL/GenBank/DDBJ whole genome shotgun (WGS) entry which is preliminary data.</text>
</comment>
<evidence type="ECO:0000313" key="5">
    <source>
        <dbReference type="EMBL" id="EET87837.1"/>
    </source>
</evidence>
<sequence>MQLVEQIKDNLDILTALQKYTTADLSKLRGKKGNILCPFHHEKTGSFLVDTINNTWHCFGSCATGGDVITLYAFSNGISNKDSIKLLASDLGLKQENKKLSKKVKIDFIKKKTEKEALNFIELDIDRTYNELCSIRNIMKNLIDKTDNIEELEEISNIIDDELYASYLLDCLLNCYSREDYLKSYVEAKEMVKVWQLVLKTEI</sequence>
<reference evidence="5 6" key="1">
    <citation type="submission" date="2009-06" db="EMBL/GenBank/DDBJ databases">
        <title>The draft genome of Clostridium carboxidivorans P7.</title>
        <authorList>
            <consortium name="US DOE Joint Genome Institute (JGI-PGF)"/>
            <person name="Lucas S."/>
            <person name="Copeland A."/>
            <person name="Lapidus A."/>
            <person name="Glavina del Rio T."/>
            <person name="Tice H."/>
            <person name="Bruce D."/>
            <person name="Goodwin L."/>
            <person name="Pitluck S."/>
            <person name="Larimer F."/>
            <person name="Land M.L."/>
            <person name="Hauser L."/>
            <person name="Hemme C.L."/>
        </authorList>
    </citation>
    <scope>NUCLEOTIDE SEQUENCE [LARGE SCALE GENOMIC DNA]</scope>
    <source>
        <strain evidence="5 6">P7</strain>
    </source>
</reference>
<dbReference type="eggNOG" id="COG0358">
    <property type="taxonomic scope" value="Bacteria"/>
</dbReference>
<dbReference type="EMBL" id="ACVI01000022">
    <property type="protein sequence ID" value="EET87837.1"/>
    <property type="molecule type" value="Genomic_DNA"/>
</dbReference>
<dbReference type="SMART" id="SM00400">
    <property type="entry name" value="ZnF_CHCC"/>
    <property type="match status" value="1"/>
</dbReference>
<dbReference type="InterPro" id="IPR002694">
    <property type="entry name" value="Znf_CHC2"/>
</dbReference>
<dbReference type="GO" id="GO:0003899">
    <property type="term" value="F:DNA-directed RNA polymerase activity"/>
    <property type="evidence" value="ECO:0007669"/>
    <property type="project" value="InterPro"/>
</dbReference>
<dbReference type="GO" id="GO:0005737">
    <property type="term" value="C:cytoplasm"/>
    <property type="evidence" value="ECO:0007669"/>
    <property type="project" value="TreeGrafter"/>
</dbReference>
<keyword evidence="2" id="KW-0863">Zinc-finger</keyword>
<dbReference type="OrthoDB" id="9773296at2"/>
<dbReference type="Proteomes" id="UP000004198">
    <property type="component" value="Unassembled WGS sequence"/>
</dbReference>
<dbReference type="RefSeq" id="WP_007060611.1">
    <property type="nucleotide sequence ID" value="NZ_ACVI01000022.1"/>
</dbReference>
<dbReference type="SUPFAM" id="SSF57783">
    <property type="entry name" value="Zinc beta-ribbon"/>
    <property type="match status" value="1"/>
</dbReference>
<dbReference type="InterPro" id="IPR036977">
    <property type="entry name" value="DNA_primase_Znf_CHC2"/>
</dbReference>
<evidence type="ECO:0000256" key="2">
    <source>
        <dbReference type="ARBA" id="ARBA00022771"/>
    </source>
</evidence>
<keyword evidence="6" id="KW-1185">Reference proteome</keyword>
<dbReference type="GO" id="GO:0006269">
    <property type="term" value="P:DNA replication, synthesis of primer"/>
    <property type="evidence" value="ECO:0007669"/>
    <property type="project" value="TreeGrafter"/>
</dbReference>
<dbReference type="AlphaFoldDB" id="C6PSF9"/>
<keyword evidence="1" id="KW-0479">Metal-binding</keyword>
<dbReference type="GO" id="GO:0003677">
    <property type="term" value="F:DNA binding"/>
    <property type="evidence" value="ECO:0007669"/>
    <property type="project" value="InterPro"/>
</dbReference>
<dbReference type="STRING" id="536227.Ccar_17705"/>
<evidence type="ECO:0000313" key="6">
    <source>
        <dbReference type="Proteomes" id="UP000004198"/>
    </source>
</evidence>
<dbReference type="InterPro" id="IPR050219">
    <property type="entry name" value="DnaG_primase"/>
</dbReference>
<dbReference type="PANTHER" id="PTHR30313:SF2">
    <property type="entry name" value="DNA PRIMASE"/>
    <property type="match status" value="1"/>
</dbReference>
<dbReference type="Pfam" id="PF01807">
    <property type="entry name" value="Zn_ribbon_DnaG"/>
    <property type="match status" value="1"/>
</dbReference>
<accession>C6PSF9</accession>
<evidence type="ECO:0000256" key="3">
    <source>
        <dbReference type="ARBA" id="ARBA00022833"/>
    </source>
</evidence>
<dbReference type="PANTHER" id="PTHR30313">
    <property type="entry name" value="DNA PRIMASE"/>
    <property type="match status" value="1"/>
</dbReference>
<dbReference type="KEGG" id="cck:Ccar_17705"/>
<gene>
    <name evidence="5" type="ORF">CcarbDRAFT_1726</name>
</gene>
<dbReference type="Gene3D" id="3.90.580.10">
    <property type="entry name" value="Zinc finger, CHC2-type domain"/>
    <property type="match status" value="1"/>
</dbReference>
<evidence type="ECO:0000256" key="1">
    <source>
        <dbReference type="ARBA" id="ARBA00022723"/>
    </source>
</evidence>
<dbReference type="GO" id="GO:0008270">
    <property type="term" value="F:zinc ion binding"/>
    <property type="evidence" value="ECO:0007669"/>
    <property type="project" value="UniProtKB-KW"/>
</dbReference>
<protein>
    <submittedName>
        <fullName evidence="5">Zinc finger CHC2-family protein</fullName>
    </submittedName>
</protein>
<name>C6PSF9_9CLOT</name>
<keyword evidence="3" id="KW-0862">Zinc</keyword>
<dbReference type="PATRIC" id="fig|536227.13.peg.3718"/>